<feature type="domain" description="MRH" evidence="10">
    <location>
        <begin position="147"/>
        <end position="291"/>
    </location>
</feature>
<proteinExistence type="inferred from homology"/>
<dbReference type="GO" id="GO:0005788">
    <property type="term" value="C:endoplasmic reticulum lumen"/>
    <property type="evidence" value="ECO:0007669"/>
    <property type="project" value="UniProtKB-UniRule"/>
</dbReference>
<comment type="caution">
    <text evidence="11">The sequence shown here is derived from an EMBL/GenBank/DDBJ whole genome shotgun (WGS) entry which is preliminary data.</text>
</comment>
<feature type="compositionally biased region" description="Acidic residues" evidence="8">
    <location>
        <begin position="458"/>
        <end position="473"/>
    </location>
</feature>
<evidence type="ECO:0000259" key="10">
    <source>
        <dbReference type="PROSITE" id="PS51914"/>
    </source>
</evidence>
<evidence type="ECO:0000256" key="3">
    <source>
        <dbReference type="ARBA" id="ARBA00022729"/>
    </source>
</evidence>
<keyword evidence="12" id="KW-1185">Reference proteome</keyword>
<name>A0A9P8RSV7_9PEZI</name>
<gene>
    <name evidence="11" type="ORF">GP486_001671</name>
</gene>
<evidence type="ECO:0000256" key="9">
    <source>
        <dbReference type="SAM" id="SignalP"/>
    </source>
</evidence>
<evidence type="ECO:0000313" key="11">
    <source>
        <dbReference type="EMBL" id="KAH0564933.1"/>
    </source>
</evidence>
<dbReference type="SUPFAM" id="SSF50911">
    <property type="entry name" value="Mannose 6-phosphate receptor domain"/>
    <property type="match status" value="1"/>
</dbReference>
<keyword evidence="6" id="KW-1015">Disulfide bond</keyword>
<feature type="region of interest" description="Disordered" evidence="8">
    <location>
        <begin position="427"/>
        <end position="473"/>
    </location>
</feature>
<evidence type="ECO:0000313" key="12">
    <source>
        <dbReference type="Proteomes" id="UP000750711"/>
    </source>
</evidence>
<evidence type="ECO:0000256" key="1">
    <source>
        <dbReference type="ARBA" id="ARBA00004367"/>
    </source>
</evidence>
<feature type="compositionally biased region" description="Gly residues" evidence="8">
    <location>
        <begin position="448"/>
        <end position="457"/>
    </location>
</feature>
<evidence type="ECO:0000256" key="7">
    <source>
        <dbReference type="RuleBase" id="RU369099"/>
    </source>
</evidence>
<feature type="chain" id="PRO_5040295634" description="Endoplasmic reticulum lectin" evidence="9">
    <location>
        <begin position="17"/>
        <end position="473"/>
    </location>
</feature>
<organism evidence="11 12">
    <name type="scientific">Trichoglossum hirsutum</name>
    <dbReference type="NCBI Taxonomy" id="265104"/>
    <lineage>
        <taxon>Eukaryota</taxon>
        <taxon>Fungi</taxon>
        <taxon>Dikarya</taxon>
        <taxon>Ascomycota</taxon>
        <taxon>Pezizomycotina</taxon>
        <taxon>Geoglossomycetes</taxon>
        <taxon>Geoglossales</taxon>
        <taxon>Geoglossaceae</taxon>
        <taxon>Trichoglossum</taxon>
    </lineage>
</organism>
<dbReference type="InterPro" id="IPR012913">
    <property type="entry name" value="OS9-like_dom"/>
</dbReference>
<dbReference type="PANTHER" id="PTHR15414:SF0">
    <property type="entry name" value="ENDOPLASMIC RETICULUM LECTIN 1"/>
    <property type="match status" value="1"/>
</dbReference>
<dbReference type="Pfam" id="PF07915">
    <property type="entry name" value="PRKCSH"/>
    <property type="match status" value="1"/>
</dbReference>
<feature type="signal peptide" evidence="9">
    <location>
        <begin position="1"/>
        <end position="16"/>
    </location>
</feature>
<comment type="similarity">
    <text evidence="2 7">Belongs to the OS-9 family.</text>
</comment>
<reference evidence="11" key="1">
    <citation type="submission" date="2021-03" db="EMBL/GenBank/DDBJ databases">
        <title>Comparative genomics and phylogenomic investigation of the class Geoglossomycetes provide insights into ecological specialization and systematics.</title>
        <authorList>
            <person name="Melie T."/>
            <person name="Pirro S."/>
            <person name="Miller A.N."/>
            <person name="Quandt A."/>
        </authorList>
    </citation>
    <scope>NUCLEOTIDE SEQUENCE</scope>
    <source>
        <strain evidence="11">CAQ_001_2017</strain>
    </source>
</reference>
<dbReference type="GO" id="GO:0030968">
    <property type="term" value="P:endoplasmic reticulum unfolded protein response"/>
    <property type="evidence" value="ECO:0007669"/>
    <property type="project" value="UniProtKB-UniRule"/>
</dbReference>
<dbReference type="GO" id="GO:0030246">
    <property type="term" value="F:carbohydrate binding"/>
    <property type="evidence" value="ECO:0007669"/>
    <property type="project" value="UniProtKB-UniRule"/>
</dbReference>
<keyword evidence="3 9" id="KW-0732">Signal</keyword>
<dbReference type="InterPro" id="IPR045149">
    <property type="entry name" value="OS-9-like"/>
</dbReference>
<comment type="function">
    <text evidence="7">Lectin involved in the quality control of the secretory pathway. As a member of the endoplasmic reticulum-associated degradation lumenal (ERAD-L) surveillance system, targets misfolded endoplasmic reticulum lumenal glycoproteins for degradation.</text>
</comment>
<evidence type="ECO:0000256" key="2">
    <source>
        <dbReference type="ARBA" id="ARBA00009918"/>
    </source>
</evidence>
<dbReference type="PANTHER" id="PTHR15414">
    <property type="entry name" value="OS-9-RELATED"/>
    <property type="match status" value="1"/>
</dbReference>
<keyword evidence="5 7" id="KW-0256">Endoplasmic reticulum</keyword>
<keyword evidence="4 7" id="KW-0430">Lectin</keyword>
<comment type="subcellular location">
    <subcellularLocation>
        <location evidence="1 7">Endoplasmic reticulum membrane</location>
        <topology evidence="1 7">Peripheral membrane protein</topology>
        <orientation evidence="1 7">Lumenal side</orientation>
    </subcellularLocation>
</comment>
<feature type="compositionally biased region" description="Acidic residues" evidence="8">
    <location>
        <begin position="437"/>
        <end position="446"/>
    </location>
</feature>
<evidence type="ECO:0000256" key="6">
    <source>
        <dbReference type="ARBA" id="ARBA00023157"/>
    </source>
</evidence>
<sequence length="473" mass="51887">MTLILVLLTLATVVLGTQRVFSVYDDLLALPQYEIYFSNSFITEADAKSLLSLSASTKAKATSPVSQQPLELLGAKTEPLNEDDEFDGSSNTYEPMVLDGKQYLCAIPIVSEPQKNTASTETSQADTENELSRATTRGWELLKEMEGSCLYFMSGWWSYSFCYNAEVKQFHQLPAYRGVPTYPPMEDPTTPSYVLGRVRSTYSRKGGSSIDGRTRAGSAEADTTELQVKGEMRYLVQKLRGGTVCDLTGKERKIEVQYHCDPQSAARIGWIKEVSTCSYLMVIYTPRLCSDITFLPPRENKAHSITCREVVHSQDIEDWKVRKSAEFECKHPVSTQEPVTVGGIKVGAALNVGEDGKRIDSDNGGSVDVVAISEGKAKGGKVEMLTDEELRKLDLDPETIDMLREKLQKIAGDKGWKLEVFDTAGGGREIRGVLDPDPSEVAESDAEGGAGSNGGDGDGMDENTEDGEVFQEL</sequence>
<dbReference type="PROSITE" id="PS51914">
    <property type="entry name" value="MRH"/>
    <property type="match status" value="1"/>
</dbReference>
<dbReference type="Proteomes" id="UP000750711">
    <property type="component" value="Unassembled WGS sequence"/>
</dbReference>
<evidence type="ECO:0000256" key="8">
    <source>
        <dbReference type="SAM" id="MobiDB-lite"/>
    </source>
</evidence>
<protein>
    <recommendedName>
        <fullName evidence="7">Endoplasmic reticulum lectin</fullName>
    </recommendedName>
    <alternativeName>
        <fullName evidence="7">Protein OS-9 homolog</fullName>
    </alternativeName>
</protein>
<evidence type="ECO:0000256" key="4">
    <source>
        <dbReference type="ARBA" id="ARBA00022734"/>
    </source>
</evidence>
<evidence type="ECO:0000256" key="5">
    <source>
        <dbReference type="ARBA" id="ARBA00022824"/>
    </source>
</evidence>
<dbReference type="AlphaFoldDB" id="A0A9P8RSV7"/>
<dbReference type="Gene3D" id="2.70.130.10">
    <property type="entry name" value="Mannose-6-phosphate receptor binding domain"/>
    <property type="match status" value="1"/>
</dbReference>
<dbReference type="InterPro" id="IPR044865">
    <property type="entry name" value="MRH_dom"/>
</dbReference>
<accession>A0A9P8RSV7</accession>
<keyword evidence="7" id="KW-0472">Membrane</keyword>
<dbReference type="InterPro" id="IPR009011">
    <property type="entry name" value="Man6P_isomerase_rcpt-bd_dom_sf"/>
</dbReference>
<dbReference type="GO" id="GO:0005789">
    <property type="term" value="C:endoplasmic reticulum membrane"/>
    <property type="evidence" value="ECO:0007669"/>
    <property type="project" value="UniProtKB-SubCell"/>
</dbReference>
<dbReference type="GO" id="GO:0030970">
    <property type="term" value="P:retrograde protein transport, ER to cytosol"/>
    <property type="evidence" value="ECO:0007669"/>
    <property type="project" value="TreeGrafter"/>
</dbReference>
<dbReference type="EMBL" id="JAGHQM010000158">
    <property type="protein sequence ID" value="KAH0564933.1"/>
    <property type="molecule type" value="Genomic_DNA"/>
</dbReference>